<dbReference type="InterPro" id="IPR015956">
    <property type="entry name" value="Peniciliin-bd_prot_C_sf"/>
</dbReference>
<dbReference type="Proteomes" id="UP001556709">
    <property type="component" value="Unassembled WGS sequence"/>
</dbReference>
<dbReference type="InterPro" id="IPR018044">
    <property type="entry name" value="Peptidase_S11"/>
</dbReference>
<name>A0ABV3TAE1_9GAMM</name>
<feature type="signal peptide" evidence="14">
    <location>
        <begin position="1"/>
        <end position="21"/>
    </location>
</feature>
<reference evidence="16 17" key="1">
    <citation type="submission" date="2024-02" db="EMBL/GenBank/DDBJ databases">
        <title>New especies of Spiribacter isolated from saline water.</title>
        <authorList>
            <person name="Leon M.J."/>
            <person name="De La Haba R."/>
            <person name="Sanchez-Porro C."/>
            <person name="Ventosa A."/>
        </authorList>
    </citation>
    <scope>NUCLEOTIDE SEQUENCE [LARGE SCALE GENOMIC DNA]</scope>
    <source>
        <strain evidence="17">ag22IC6-390</strain>
    </source>
</reference>
<evidence type="ECO:0000259" key="15">
    <source>
        <dbReference type="SMART" id="SM00936"/>
    </source>
</evidence>
<comment type="catalytic activity">
    <reaction evidence="12">
        <text>Preferential cleavage: (Ac)2-L-Lys-D-Ala-|-D-Ala. Also transpeptidation of peptidyl-alanyl moieties that are N-acyl substituents of D-alanine.</text>
        <dbReference type="EC" id="3.4.16.4"/>
    </reaction>
</comment>
<dbReference type="Pfam" id="PF07943">
    <property type="entry name" value="PBP5_C"/>
    <property type="match status" value="1"/>
</dbReference>
<dbReference type="Pfam" id="PF00768">
    <property type="entry name" value="Peptidase_S11"/>
    <property type="match status" value="1"/>
</dbReference>
<organism evidence="16 17">
    <name type="scientific">Spiribacter pallidus</name>
    <dbReference type="NCBI Taxonomy" id="1987936"/>
    <lineage>
        <taxon>Bacteria</taxon>
        <taxon>Pseudomonadati</taxon>
        <taxon>Pseudomonadota</taxon>
        <taxon>Gammaproteobacteria</taxon>
        <taxon>Chromatiales</taxon>
        <taxon>Ectothiorhodospiraceae</taxon>
        <taxon>Spiribacter</taxon>
    </lineage>
</organism>
<dbReference type="Gene3D" id="2.60.410.10">
    <property type="entry name" value="D-Ala-D-Ala carboxypeptidase, C-terminal domain"/>
    <property type="match status" value="1"/>
</dbReference>
<comment type="similarity">
    <text evidence="3 13">Belongs to the peptidase S11 family.</text>
</comment>
<dbReference type="InterPro" id="IPR001967">
    <property type="entry name" value="Peptidase_S11_N"/>
</dbReference>
<dbReference type="PANTHER" id="PTHR21581:SF6">
    <property type="entry name" value="TRAFFICKING PROTEIN PARTICLE COMPLEX SUBUNIT 12"/>
    <property type="match status" value="1"/>
</dbReference>
<dbReference type="SUPFAM" id="SSF69189">
    <property type="entry name" value="Penicillin-binding protein associated domain"/>
    <property type="match status" value="1"/>
</dbReference>
<evidence type="ECO:0000256" key="3">
    <source>
        <dbReference type="ARBA" id="ARBA00007164"/>
    </source>
</evidence>
<dbReference type="GO" id="GO:0004180">
    <property type="term" value="F:carboxypeptidase activity"/>
    <property type="evidence" value="ECO:0007669"/>
    <property type="project" value="UniProtKB-KW"/>
</dbReference>
<accession>A0ABV3TAE1</accession>
<dbReference type="RefSeq" id="WP_367957898.1">
    <property type="nucleotide sequence ID" value="NZ_JBAKFK010000001.1"/>
</dbReference>
<dbReference type="SUPFAM" id="SSF56601">
    <property type="entry name" value="beta-lactamase/transpeptidase-like"/>
    <property type="match status" value="1"/>
</dbReference>
<comment type="pathway">
    <text evidence="2">Cell wall biogenesis; peptidoglycan biosynthesis.</text>
</comment>
<keyword evidence="10" id="KW-0573">Peptidoglycan synthesis</keyword>
<evidence type="ECO:0000256" key="12">
    <source>
        <dbReference type="ARBA" id="ARBA00034000"/>
    </source>
</evidence>
<dbReference type="InterPro" id="IPR037167">
    <property type="entry name" value="Peptidase_S11_C_sf"/>
</dbReference>
<dbReference type="SMART" id="SM00936">
    <property type="entry name" value="PBP5_C"/>
    <property type="match status" value="1"/>
</dbReference>
<evidence type="ECO:0000256" key="9">
    <source>
        <dbReference type="ARBA" id="ARBA00022960"/>
    </source>
</evidence>
<evidence type="ECO:0000256" key="5">
    <source>
        <dbReference type="ARBA" id="ARBA00022645"/>
    </source>
</evidence>
<keyword evidence="7 14" id="KW-0732">Signal</keyword>
<evidence type="ECO:0000313" key="17">
    <source>
        <dbReference type="Proteomes" id="UP001556709"/>
    </source>
</evidence>
<comment type="function">
    <text evidence="1">Removes C-terminal D-alanyl residues from sugar-peptide cell wall precursors.</text>
</comment>
<evidence type="ECO:0000256" key="1">
    <source>
        <dbReference type="ARBA" id="ARBA00003217"/>
    </source>
</evidence>
<keyword evidence="9" id="KW-0133">Cell shape</keyword>
<evidence type="ECO:0000256" key="10">
    <source>
        <dbReference type="ARBA" id="ARBA00022984"/>
    </source>
</evidence>
<evidence type="ECO:0000256" key="13">
    <source>
        <dbReference type="RuleBase" id="RU004016"/>
    </source>
</evidence>
<evidence type="ECO:0000256" key="2">
    <source>
        <dbReference type="ARBA" id="ARBA00004752"/>
    </source>
</evidence>
<evidence type="ECO:0000256" key="14">
    <source>
        <dbReference type="SAM" id="SignalP"/>
    </source>
</evidence>
<comment type="caution">
    <text evidence="16">The sequence shown here is derived from an EMBL/GenBank/DDBJ whole genome shotgun (WGS) entry which is preliminary data.</text>
</comment>
<feature type="chain" id="PRO_5046004211" description="serine-type D-Ala-D-Ala carboxypeptidase" evidence="14">
    <location>
        <begin position="22"/>
        <end position="381"/>
    </location>
</feature>
<keyword evidence="6" id="KW-0645">Protease</keyword>
<dbReference type="InterPro" id="IPR012907">
    <property type="entry name" value="Peptidase_S11_C"/>
</dbReference>
<protein>
    <recommendedName>
        <fullName evidence="4">serine-type D-Ala-D-Ala carboxypeptidase</fullName>
        <ecNumber evidence="4">3.4.16.4</ecNumber>
    </recommendedName>
</protein>
<dbReference type="InterPro" id="IPR012338">
    <property type="entry name" value="Beta-lactam/transpept-like"/>
</dbReference>
<keyword evidence="8 16" id="KW-0378">Hydrolase</keyword>
<dbReference type="PANTHER" id="PTHR21581">
    <property type="entry name" value="D-ALANYL-D-ALANINE CARBOXYPEPTIDASE"/>
    <property type="match status" value="1"/>
</dbReference>
<evidence type="ECO:0000256" key="6">
    <source>
        <dbReference type="ARBA" id="ARBA00022670"/>
    </source>
</evidence>
<keyword evidence="11" id="KW-0961">Cell wall biogenesis/degradation</keyword>
<proteinExistence type="inferred from homology"/>
<evidence type="ECO:0000256" key="11">
    <source>
        <dbReference type="ARBA" id="ARBA00023316"/>
    </source>
</evidence>
<keyword evidence="17" id="KW-1185">Reference proteome</keyword>
<evidence type="ECO:0000256" key="8">
    <source>
        <dbReference type="ARBA" id="ARBA00022801"/>
    </source>
</evidence>
<dbReference type="Gene3D" id="3.40.710.10">
    <property type="entry name" value="DD-peptidase/beta-lactamase superfamily"/>
    <property type="match status" value="1"/>
</dbReference>
<feature type="domain" description="Peptidase S11 D-Ala-D-Ala carboxypeptidase A C-terminal" evidence="15">
    <location>
        <begin position="275"/>
        <end position="365"/>
    </location>
</feature>
<gene>
    <name evidence="16" type="ORF">V6X73_02475</name>
</gene>
<evidence type="ECO:0000256" key="7">
    <source>
        <dbReference type="ARBA" id="ARBA00022729"/>
    </source>
</evidence>
<evidence type="ECO:0000256" key="4">
    <source>
        <dbReference type="ARBA" id="ARBA00012448"/>
    </source>
</evidence>
<dbReference type="PRINTS" id="PR00725">
    <property type="entry name" value="DADACBPTASE1"/>
</dbReference>
<evidence type="ECO:0000313" key="16">
    <source>
        <dbReference type="EMBL" id="MEX0468602.1"/>
    </source>
</evidence>
<dbReference type="EC" id="3.4.16.4" evidence="4"/>
<dbReference type="EMBL" id="JBAKFM010000001">
    <property type="protein sequence ID" value="MEX0468602.1"/>
    <property type="molecule type" value="Genomic_DNA"/>
</dbReference>
<keyword evidence="5 16" id="KW-0121">Carboxypeptidase</keyword>
<sequence>MPRLFALLLLLSFALAHPAAAQTQPIPTPAPPALGAESYILMDFHSGRVLVDEQSDLRRDPASLTKVMTAFVTFSELKAGNMTLNEQVRVSERAWRAPGSRMFIEVGDRVSVENLLRGMIIQSGNDASVALAEHIAGTEATFAELMNQYARELGMADTHYTNAAGLPDPEHYSTAADTARLVQALIERFPDYYDYYSQRAFTWNDIEQFNRNRMLWQDETVDGVKTGYTETAGYCLATSADRDGMRLISVVMGADNPGARVEQSKALLNYGYRFFETHRLYAAGEAIETPRIWKGQADNLPVGVTQDLFVTIPARAYDRLDARLALDGQIEAPVDAGEPVGRLAVTIGDETVTEQDIVALETIAEGGIISRVIDELLLWLE</sequence>